<dbReference type="InterPro" id="IPR036412">
    <property type="entry name" value="HAD-like_sf"/>
</dbReference>
<dbReference type="RefSeq" id="WP_110887780.1">
    <property type="nucleotide sequence ID" value="NZ_QJSX01000013.1"/>
</dbReference>
<dbReference type="EMBL" id="QJSX01000013">
    <property type="protein sequence ID" value="PYE52013.1"/>
    <property type="molecule type" value="Genomic_DNA"/>
</dbReference>
<dbReference type="CDD" id="cd06223">
    <property type="entry name" value="PRTases_typeI"/>
    <property type="match status" value="1"/>
</dbReference>
<proteinExistence type="predicted"/>
<dbReference type="GO" id="GO:0008967">
    <property type="term" value="F:phosphoglycolate phosphatase activity"/>
    <property type="evidence" value="ECO:0007669"/>
    <property type="project" value="TreeGrafter"/>
</dbReference>
<dbReference type="InterPro" id="IPR006439">
    <property type="entry name" value="HAD-SF_hydro_IA"/>
</dbReference>
<dbReference type="InterPro" id="IPR029057">
    <property type="entry name" value="PRTase-like"/>
</dbReference>
<dbReference type="Pfam" id="PF00156">
    <property type="entry name" value="Pribosyltran"/>
    <property type="match status" value="1"/>
</dbReference>
<dbReference type="SUPFAM" id="SSF56784">
    <property type="entry name" value="HAD-like"/>
    <property type="match status" value="1"/>
</dbReference>
<dbReference type="InterPro" id="IPR050155">
    <property type="entry name" value="HAD-like_hydrolase_sf"/>
</dbReference>
<evidence type="ECO:0000259" key="1">
    <source>
        <dbReference type="Pfam" id="PF00156"/>
    </source>
</evidence>
<dbReference type="InterPro" id="IPR023214">
    <property type="entry name" value="HAD_sf"/>
</dbReference>
<dbReference type="InterPro" id="IPR041492">
    <property type="entry name" value="HAD_2"/>
</dbReference>
<evidence type="ECO:0000313" key="3">
    <source>
        <dbReference type="Proteomes" id="UP000248326"/>
    </source>
</evidence>
<dbReference type="Gene3D" id="3.40.50.1000">
    <property type="entry name" value="HAD superfamily/HAD-like"/>
    <property type="match status" value="1"/>
</dbReference>
<keyword evidence="2" id="KW-0378">Hydrolase</keyword>
<accession>A0A318SJA2</accession>
<organism evidence="2 3">
    <name type="scientific">Deinococcus yavapaiensis KR-236</name>
    <dbReference type="NCBI Taxonomy" id="694435"/>
    <lineage>
        <taxon>Bacteria</taxon>
        <taxon>Thermotogati</taxon>
        <taxon>Deinococcota</taxon>
        <taxon>Deinococci</taxon>
        <taxon>Deinococcales</taxon>
        <taxon>Deinococcaceae</taxon>
        <taxon>Deinococcus</taxon>
    </lineage>
</organism>
<dbReference type="SUPFAM" id="SSF53271">
    <property type="entry name" value="PRTase-like"/>
    <property type="match status" value="1"/>
</dbReference>
<dbReference type="Gene3D" id="3.40.50.2020">
    <property type="match status" value="1"/>
</dbReference>
<dbReference type="PANTHER" id="PTHR43434:SF1">
    <property type="entry name" value="PHOSPHOGLYCOLATE PHOSPHATASE"/>
    <property type="match status" value="1"/>
</dbReference>
<dbReference type="PANTHER" id="PTHR43434">
    <property type="entry name" value="PHOSPHOGLYCOLATE PHOSPHATASE"/>
    <property type="match status" value="1"/>
</dbReference>
<reference evidence="2 3" key="1">
    <citation type="submission" date="2018-06" db="EMBL/GenBank/DDBJ databases">
        <title>Genomic Encyclopedia of Type Strains, Phase IV (KMG-IV): sequencing the most valuable type-strain genomes for metagenomic binning, comparative biology and taxonomic classification.</title>
        <authorList>
            <person name="Goeker M."/>
        </authorList>
    </citation>
    <scope>NUCLEOTIDE SEQUENCE [LARGE SCALE GENOMIC DNA]</scope>
    <source>
        <strain evidence="2 3">DSM 18048</strain>
    </source>
</reference>
<protein>
    <submittedName>
        <fullName evidence="2">HAD superfamily hydrolase (TIGR01509 family)/HAD superfamily hydrolase (TIGR01549 family)</fullName>
    </submittedName>
</protein>
<dbReference type="NCBIfam" id="TIGR01549">
    <property type="entry name" value="HAD-SF-IA-v1"/>
    <property type="match status" value="1"/>
</dbReference>
<sequence length="438" mass="48256">MLATSPLPVHPLVRAFIFDLDDTLAATGHLKSYCATQDREALQRALHDLTPHPDLEVVLQRLTTHVPLAAAVVGTRVYAETLLTHLFPSVTWTAIVTYEDVARAKPYPDVFELAAKRLNVDAANVVVVGDHRDDMEAAYHAGMQAALCAWHDADADAYAFVPDAFLFEPNDLLTYLTSPALARPLLEGYLLHQDEAASQRQEPIPVGVHVPGHAPFLVDVLGRYFPNFNRTLHLHRTHPLSRQIALKERPEPFPVPDAWRPALRALAEYAAATWHVDTITVVPTKPGKDARLERILDVMADASPHVDVTFDAHLLAFQEGTPSIKHLPAASRFPTVKAGLSVRASCTGRRVLVLDDVITQGATLLAALQRLREAGAVDVRGAALAKTISGTMFRVQKETLTCPECGADLQLLSRRSDGRPFWGCANYRFTGCWYTQPY</sequence>
<evidence type="ECO:0000313" key="2">
    <source>
        <dbReference type="EMBL" id="PYE52013.1"/>
    </source>
</evidence>
<name>A0A318SJA2_9DEIO</name>
<dbReference type="Pfam" id="PF13419">
    <property type="entry name" value="HAD_2"/>
    <property type="match status" value="1"/>
</dbReference>
<dbReference type="OrthoDB" id="9807630at2"/>
<comment type="caution">
    <text evidence="2">The sequence shown here is derived from an EMBL/GenBank/DDBJ whole genome shotgun (WGS) entry which is preliminary data.</text>
</comment>
<dbReference type="GO" id="GO:0005829">
    <property type="term" value="C:cytosol"/>
    <property type="evidence" value="ECO:0007669"/>
    <property type="project" value="TreeGrafter"/>
</dbReference>
<dbReference type="Gene3D" id="3.30.65.10">
    <property type="entry name" value="Bacterial Topoisomerase I, domain 1"/>
    <property type="match status" value="1"/>
</dbReference>
<dbReference type="AlphaFoldDB" id="A0A318SJA2"/>
<dbReference type="InterPro" id="IPR000836">
    <property type="entry name" value="PRTase_dom"/>
</dbReference>
<keyword evidence="3" id="KW-1185">Reference proteome</keyword>
<dbReference type="GO" id="GO:0006281">
    <property type="term" value="P:DNA repair"/>
    <property type="evidence" value="ECO:0007669"/>
    <property type="project" value="TreeGrafter"/>
</dbReference>
<gene>
    <name evidence="2" type="ORF">DES52_11359</name>
</gene>
<dbReference type="Proteomes" id="UP000248326">
    <property type="component" value="Unassembled WGS sequence"/>
</dbReference>
<feature type="domain" description="Phosphoribosyltransferase" evidence="1">
    <location>
        <begin position="334"/>
        <end position="394"/>
    </location>
</feature>